<evidence type="ECO:0000256" key="1">
    <source>
        <dbReference type="SAM" id="MobiDB-lite"/>
    </source>
</evidence>
<accession>A0A5B7GRC3</accession>
<reference evidence="2 3" key="1">
    <citation type="submission" date="2019-05" db="EMBL/GenBank/DDBJ databases">
        <title>Another draft genome of Portunus trituberculatus and its Hox gene families provides insights of decapod evolution.</title>
        <authorList>
            <person name="Jeong J.-H."/>
            <person name="Song I."/>
            <person name="Kim S."/>
            <person name="Choi T."/>
            <person name="Kim D."/>
            <person name="Ryu S."/>
            <person name="Kim W."/>
        </authorList>
    </citation>
    <scope>NUCLEOTIDE SEQUENCE [LARGE SCALE GENOMIC DNA]</scope>
    <source>
        <tissue evidence="2">Muscle</tissue>
    </source>
</reference>
<feature type="region of interest" description="Disordered" evidence="1">
    <location>
        <begin position="70"/>
        <end position="91"/>
    </location>
</feature>
<evidence type="ECO:0000313" key="3">
    <source>
        <dbReference type="Proteomes" id="UP000324222"/>
    </source>
</evidence>
<organism evidence="2 3">
    <name type="scientific">Portunus trituberculatus</name>
    <name type="common">Swimming crab</name>
    <name type="synonym">Neptunus trituberculatus</name>
    <dbReference type="NCBI Taxonomy" id="210409"/>
    <lineage>
        <taxon>Eukaryota</taxon>
        <taxon>Metazoa</taxon>
        <taxon>Ecdysozoa</taxon>
        <taxon>Arthropoda</taxon>
        <taxon>Crustacea</taxon>
        <taxon>Multicrustacea</taxon>
        <taxon>Malacostraca</taxon>
        <taxon>Eumalacostraca</taxon>
        <taxon>Eucarida</taxon>
        <taxon>Decapoda</taxon>
        <taxon>Pleocyemata</taxon>
        <taxon>Brachyura</taxon>
        <taxon>Eubrachyura</taxon>
        <taxon>Portunoidea</taxon>
        <taxon>Portunidae</taxon>
        <taxon>Portuninae</taxon>
        <taxon>Portunus</taxon>
    </lineage>
</organism>
<evidence type="ECO:0000313" key="2">
    <source>
        <dbReference type="EMBL" id="MPC62550.1"/>
    </source>
</evidence>
<dbReference type="Proteomes" id="UP000324222">
    <property type="component" value="Unassembled WGS sequence"/>
</dbReference>
<dbReference type="AlphaFoldDB" id="A0A5B7GRC3"/>
<protein>
    <submittedName>
        <fullName evidence="2">Uncharacterized protein</fullName>
    </submittedName>
</protein>
<name>A0A5B7GRC3_PORTR</name>
<feature type="compositionally biased region" description="Basic and acidic residues" evidence="1">
    <location>
        <begin position="80"/>
        <end position="91"/>
    </location>
</feature>
<dbReference type="EMBL" id="VSRR010019807">
    <property type="protein sequence ID" value="MPC62550.1"/>
    <property type="molecule type" value="Genomic_DNA"/>
</dbReference>
<gene>
    <name evidence="2" type="ORF">E2C01_056636</name>
</gene>
<comment type="caution">
    <text evidence="2">The sequence shown here is derived from an EMBL/GenBank/DDBJ whole genome shotgun (WGS) entry which is preliminary data.</text>
</comment>
<sequence>MIPPSSSDWHSRVLMLQVTWLRRRRLHIITAGLLTYSPDDRYRVSGGARAMRQGQEGRCGGELVTVVIRGGSGGMTGARETSHRGSRGEGEKIMKKVKRAIGSLSFHVTRITSNNTSG</sequence>
<proteinExistence type="predicted"/>
<keyword evidence="3" id="KW-1185">Reference proteome</keyword>